<dbReference type="Proteomes" id="UP000600449">
    <property type="component" value="Unassembled WGS sequence"/>
</dbReference>
<evidence type="ECO:0000259" key="8">
    <source>
        <dbReference type="Pfam" id="PF07559"/>
    </source>
</evidence>
<dbReference type="NCBIfam" id="TIGR03506">
    <property type="entry name" value="FlgEFG_subfam"/>
    <property type="match status" value="1"/>
</dbReference>
<gene>
    <name evidence="10" type="ORF">GCM10011322_19860</name>
</gene>
<sequence length="402" mass="41361">MSLYGVMRTGVSGMAAQSSKLATVADNIANANTNGYKRAQTEFSSLILGNGSGQYTSGGVTPNVRYAISQEGAKVFTTSSTDLAIEGRGFFVVSDGDGTPYLTRAGSFVPNGEGELVNAAGFKLMGMPIDGTAAPVVINGLGGLQPVNIGQTALEATPSTTGVFSANLDSGTAVGATPVVSSLVTYDNLGNERIYDISFEKTAETAPPNVVSTWTATATRRDNGNTANVTFDFDPATGRVVGNPVIAIPAVGTDAPAIDLDLSGMTQVASDYTVMQASVNGNAPSAIRDVEISDEGIVFAVFENGERRATWQLPLADVTSPDNLTPEAGNVYSLGLESGDVKLGTAGQGGLGGVVSGALEQSNVDLAAELTSMIESQRSYTANSKVFQTGSELLDVLVNLKR</sequence>
<dbReference type="GO" id="GO:0009425">
    <property type="term" value="C:bacterial-type flagellum basal body"/>
    <property type="evidence" value="ECO:0007669"/>
    <property type="project" value="UniProtKB-SubCell"/>
</dbReference>
<feature type="domain" description="Flagellar basal body rod protein N-terminal" evidence="6">
    <location>
        <begin position="7"/>
        <end position="37"/>
    </location>
</feature>
<dbReference type="Pfam" id="PF22692">
    <property type="entry name" value="LlgE_F_G_D1"/>
    <property type="match status" value="1"/>
</dbReference>
<evidence type="ECO:0000256" key="1">
    <source>
        <dbReference type="ARBA" id="ARBA00004117"/>
    </source>
</evidence>
<feature type="domain" description="Flagellar hook protein FlgE/F/G-like D1" evidence="9">
    <location>
        <begin position="84"/>
        <end position="165"/>
    </location>
</feature>
<keyword evidence="11" id="KW-1185">Reference proteome</keyword>
<evidence type="ECO:0000256" key="4">
    <source>
        <dbReference type="ARBA" id="ARBA00023143"/>
    </source>
</evidence>
<dbReference type="InterPro" id="IPR037925">
    <property type="entry name" value="FlgE/F/G-like"/>
</dbReference>
<dbReference type="PANTHER" id="PTHR30435:SF1">
    <property type="entry name" value="FLAGELLAR HOOK PROTEIN FLGE"/>
    <property type="match status" value="1"/>
</dbReference>
<keyword evidence="10" id="KW-0966">Cell projection</keyword>
<dbReference type="Gene3D" id="2.60.98.20">
    <property type="entry name" value="Flagellar hook protein FlgE"/>
    <property type="match status" value="1"/>
</dbReference>
<keyword evidence="4 5" id="KW-0975">Bacterial flagellum</keyword>
<dbReference type="Pfam" id="PF06429">
    <property type="entry name" value="Flg_bbr_C"/>
    <property type="match status" value="1"/>
</dbReference>
<evidence type="ECO:0000256" key="5">
    <source>
        <dbReference type="RuleBase" id="RU362116"/>
    </source>
</evidence>
<comment type="subcellular location">
    <subcellularLocation>
        <location evidence="1 5">Bacterial flagellum basal body</location>
    </subcellularLocation>
</comment>
<dbReference type="Pfam" id="PF00460">
    <property type="entry name" value="Flg_bb_rod"/>
    <property type="match status" value="1"/>
</dbReference>
<feature type="domain" description="Flagellar basal-body/hook protein C-terminal" evidence="7">
    <location>
        <begin position="356"/>
        <end position="400"/>
    </location>
</feature>
<evidence type="ECO:0000313" key="10">
    <source>
        <dbReference type="EMBL" id="GGK33147.1"/>
    </source>
</evidence>
<feature type="domain" description="Flagellar hook protein FlgE D2" evidence="8">
    <location>
        <begin position="181"/>
        <end position="281"/>
    </location>
</feature>
<dbReference type="SUPFAM" id="SSF117143">
    <property type="entry name" value="Flagellar hook protein flgE"/>
    <property type="match status" value="1"/>
</dbReference>
<accession>A0A917Q759</accession>
<dbReference type="GO" id="GO:0005829">
    <property type="term" value="C:cytosol"/>
    <property type="evidence" value="ECO:0007669"/>
    <property type="project" value="TreeGrafter"/>
</dbReference>
<dbReference type="InterPro" id="IPR020013">
    <property type="entry name" value="Flagellar_FlgE/F/G"/>
</dbReference>
<keyword evidence="10" id="KW-0969">Cilium</keyword>
<organism evidence="10 11">
    <name type="scientific">Salinarimonas ramus</name>
    <dbReference type="NCBI Taxonomy" id="690164"/>
    <lineage>
        <taxon>Bacteria</taxon>
        <taxon>Pseudomonadati</taxon>
        <taxon>Pseudomonadota</taxon>
        <taxon>Alphaproteobacteria</taxon>
        <taxon>Hyphomicrobiales</taxon>
        <taxon>Salinarimonadaceae</taxon>
        <taxon>Salinarimonas</taxon>
    </lineage>
</organism>
<evidence type="ECO:0000313" key="11">
    <source>
        <dbReference type="Proteomes" id="UP000600449"/>
    </source>
</evidence>
<keyword evidence="10" id="KW-0282">Flagellum</keyword>
<dbReference type="InterPro" id="IPR001444">
    <property type="entry name" value="Flag_bb_rod_N"/>
</dbReference>
<evidence type="ECO:0000256" key="3">
    <source>
        <dbReference type="ARBA" id="ARBA00019015"/>
    </source>
</evidence>
<evidence type="ECO:0000256" key="2">
    <source>
        <dbReference type="ARBA" id="ARBA00009677"/>
    </source>
</evidence>
<dbReference type="InterPro" id="IPR011491">
    <property type="entry name" value="FlgE_D2"/>
</dbReference>
<evidence type="ECO:0000259" key="7">
    <source>
        <dbReference type="Pfam" id="PF06429"/>
    </source>
</evidence>
<name>A0A917Q759_9HYPH</name>
<dbReference type="Pfam" id="PF07559">
    <property type="entry name" value="FlgE_D2"/>
    <property type="match status" value="1"/>
</dbReference>
<dbReference type="PROSITE" id="PS00588">
    <property type="entry name" value="FLAGELLA_BB_ROD"/>
    <property type="match status" value="1"/>
</dbReference>
<reference evidence="10 11" key="1">
    <citation type="journal article" date="2014" name="Int. J. Syst. Evol. Microbiol.">
        <title>Complete genome sequence of Corynebacterium casei LMG S-19264T (=DSM 44701T), isolated from a smear-ripened cheese.</title>
        <authorList>
            <consortium name="US DOE Joint Genome Institute (JGI-PGF)"/>
            <person name="Walter F."/>
            <person name="Albersmeier A."/>
            <person name="Kalinowski J."/>
            <person name="Ruckert C."/>
        </authorList>
    </citation>
    <scope>NUCLEOTIDE SEQUENCE [LARGE SCALE GENOMIC DNA]</scope>
    <source>
        <strain evidence="10 11">CGMCC 1.9161</strain>
    </source>
</reference>
<comment type="caution">
    <text evidence="10">The sequence shown here is derived from an EMBL/GenBank/DDBJ whole genome shotgun (WGS) entry which is preliminary data.</text>
</comment>
<dbReference type="PANTHER" id="PTHR30435">
    <property type="entry name" value="FLAGELLAR PROTEIN"/>
    <property type="match status" value="1"/>
</dbReference>
<dbReference type="GO" id="GO:0071978">
    <property type="term" value="P:bacterial-type flagellum-dependent swarming motility"/>
    <property type="evidence" value="ECO:0007669"/>
    <property type="project" value="TreeGrafter"/>
</dbReference>
<dbReference type="InterPro" id="IPR053967">
    <property type="entry name" value="LlgE_F_G-like_D1"/>
</dbReference>
<evidence type="ECO:0000259" key="6">
    <source>
        <dbReference type="Pfam" id="PF00460"/>
    </source>
</evidence>
<dbReference type="AlphaFoldDB" id="A0A917Q759"/>
<dbReference type="InterPro" id="IPR019776">
    <property type="entry name" value="Flagellar_basal_body_rod_CS"/>
</dbReference>
<comment type="function">
    <text evidence="5">A flexible structure which links the flagellar filament to the drive apparatus in the basal body.</text>
</comment>
<dbReference type="InterPro" id="IPR010930">
    <property type="entry name" value="Flg_bb/hook_C_dom"/>
</dbReference>
<dbReference type="GO" id="GO:0009424">
    <property type="term" value="C:bacterial-type flagellum hook"/>
    <property type="evidence" value="ECO:0007669"/>
    <property type="project" value="TreeGrafter"/>
</dbReference>
<evidence type="ECO:0000259" key="9">
    <source>
        <dbReference type="Pfam" id="PF22692"/>
    </source>
</evidence>
<protein>
    <recommendedName>
        <fullName evidence="3 5">Flagellar hook protein FlgE</fullName>
    </recommendedName>
</protein>
<comment type="similarity">
    <text evidence="2 5">Belongs to the flagella basal body rod proteins family.</text>
</comment>
<dbReference type="InterPro" id="IPR037058">
    <property type="entry name" value="Falgellar_hook_FlgE_sf"/>
</dbReference>
<proteinExistence type="inferred from homology"/>
<dbReference type="EMBL" id="BMMF01000005">
    <property type="protein sequence ID" value="GGK33147.1"/>
    <property type="molecule type" value="Genomic_DNA"/>
</dbReference>
<dbReference type="RefSeq" id="WP_188912275.1">
    <property type="nucleotide sequence ID" value="NZ_BMMF01000005.1"/>
</dbReference>